<sequence length="102" mass="11766">MDDNIEEWYITPEGEAFDLSVYETYTDLFSIKLHYAGRFTDSPNKQYVDGQGGDGQVDAIQRLVTLTEDDLEFLDYDLFESDQEDVPENARSRGLRKLKKSS</sequence>
<evidence type="ECO:0000313" key="1">
    <source>
        <dbReference type="EMBL" id="GFA32963.1"/>
    </source>
</evidence>
<dbReference type="EMBL" id="BKCJ010405528">
    <property type="protein sequence ID" value="GFA32963.1"/>
    <property type="molecule type" value="Genomic_DNA"/>
</dbReference>
<organism evidence="1">
    <name type="scientific">Tanacetum cinerariifolium</name>
    <name type="common">Dalmatian daisy</name>
    <name type="synonym">Chrysanthemum cinerariifolium</name>
    <dbReference type="NCBI Taxonomy" id="118510"/>
    <lineage>
        <taxon>Eukaryota</taxon>
        <taxon>Viridiplantae</taxon>
        <taxon>Streptophyta</taxon>
        <taxon>Embryophyta</taxon>
        <taxon>Tracheophyta</taxon>
        <taxon>Spermatophyta</taxon>
        <taxon>Magnoliopsida</taxon>
        <taxon>eudicotyledons</taxon>
        <taxon>Gunneridae</taxon>
        <taxon>Pentapetalae</taxon>
        <taxon>asterids</taxon>
        <taxon>campanulids</taxon>
        <taxon>Asterales</taxon>
        <taxon>Asteraceae</taxon>
        <taxon>Asteroideae</taxon>
        <taxon>Anthemideae</taxon>
        <taxon>Anthemidinae</taxon>
        <taxon>Tanacetum</taxon>
    </lineage>
</organism>
<proteinExistence type="predicted"/>
<name>A0A699JHI8_TANCI</name>
<comment type="caution">
    <text evidence="1">The sequence shown here is derived from an EMBL/GenBank/DDBJ whole genome shotgun (WGS) entry which is preliminary data.</text>
</comment>
<protein>
    <submittedName>
        <fullName evidence="1">Uncharacterized protein</fullName>
    </submittedName>
</protein>
<dbReference type="AlphaFoldDB" id="A0A699JHI8"/>
<reference evidence="1" key="1">
    <citation type="journal article" date="2019" name="Sci. Rep.">
        <title>Draft genome of Tanacetum cinerariifolium, the natural source of mosquito coil.</title>
        <authorList>
            <person name="Yamashiro T."/>
            <person name="Shiraishi A."/>
            <person name="Satake H."/>
            <person name="Nakayama K."/>
        </authorList>
    </citation>
    <scope>NUCLEOTIDE SEQUENCE</scope>
</reference>
<gene>
    <name evidence="1" type="ORF">Tci_604935</name>
</gene>
<accession>A0A699JHI8</accession>